<reference evidence="1 2" key="1">
    <citation type="submission" date="2019-07" db="EMBL/GenBank/DDBJ databases">
        <title>The pathways for chlorine oxyanion respiration interact through the shared metabolite chlorate.</title>
        <authorList>
            <person name="Barnum T.P."/>
            <person name="Cheng Y."/>
            <person name="Hill K.A."/>
            <person name="Lucas L.N."/>
            <person name="Carlson H.K."/>
            <person name="Coates J.D."/>
        </authorList>
    </citation>
    <scope>NUCLEOTIDE SEQUENCE [LARGE SCALE GENOMIC DNA]</scope>
    <source>
        <strain evidence="1 2">BK-1</strain>
    </source>
</reference>
<dbReference type="RefSeq" id="WP_144358464.1">
    <property type="nucleotide sequence ID" value="NZ_VMNH01000007.1"/>
</dbReference>
<evidence type="ECO:0008006" key="3">
    <source>
        <dbReference type="Google" id="ProtNLM"/>
    </source>
</evidence>
<proteinExistence type="predicted"/>
<protein>
    <recommendedName>
        <fullName evidence="3">Cytochrome c domain-containing protein</fullName>
    </recommendedName>
</protein>
<comment type="caution">
    <text evidence="1">The sequence shown here is derived from an EMBL/GenBank/DDBJ whole genome shotgun (WGS) entry which is preliminary data.</text>
</comment>
<evidence type="ECO:0000313" key="1">
    <source>
        <dbReference type="EMBL" id="TVO75884.1"/>
    </source>
</evidence>
<name>A0A557SER6_9GAMM</name>
<evidence type="ECO:0000313" key="2">
    <source>
        <dbReference type="Proteomes" id="UP000316649"/>
    </source>
</evidence>
<dbReference type="Proteomes" id="UP000316649">
    <property type="component" value="Unassembled WGS sequence"/>
</dbReference>
<dbReference type="OrthoDB" id="5795953at2"/>
<dbReference type="EMBL" id="VMNH01000007">
    <property type="protein sequence ID" value="TVO75884.1"/>
    <property type="molecule type" value="Genomic_DNA"/>
</dbReference>
<keyword evidence="2" id="KW-1185">Reference proteome</keyword>
<sequence>MSRWLIGWVAGIILLFPATVFSAGEHQRRFSVEIALLAGDSRLFLEDGLSAEKRQWIEGRIISSKNVLPLLARYYLQESGYEDPGILVQAEALSGYPVGSDTLQRAIKEMSERFPIQFAVDLNKPLDSSSKRQVKSDYEEMCLGCHITTAQERSVVIGEFGTFARSMTDDEWLARLLGGLRGDSYTALENPFTDTEIARFFRYVRDELP</sequence>
<gene>
    <name evidence="1" type="ORF">FHP88_07750</name>
</gene>
<accession>A0A557SER6</accession>
<dbReference type="AlphaFoldDB" id="A0A557SER6"/>
<organism evidence="1 2">
    <name type="scientific">Sedimenticola selenatireducens</name>
    <dbReference type="NCBI Taxonomy" id="191960"/>
    <lineage>
        <taxon>Bacteria</taxon>
        <taxon>Pseudomonadati</taxon>
        <taxon>Pseudomonadota</taxon>
        <taxon>Gammaproteobacteria</taxon>
        <taxon>Chromatiales</taxon>
        <taxon>Sedimenticolaceae</taxon>
        <taxon>Sedimenticola</taxon>
    </lineage>
</organism>